<comment type="caution">
    <text evidence="1">The sequence shown here is derived from an EMBL/GenBank/DDBJ whole genome shotgun (WGS) entry which is preliminary data.</text>
</comment>
<dbReference type="InterPro" id="IPR003458">
    <property type="entry name" value="Phage_T4_Gp38_tail_assem"/>
</dbReference>
<dbReference type="Pfam" id="PF02413">
    <property type="entry name" value="Caudo_TAP"/>
    <property type="match status" value="1"/>
</dbReference>
<accession>A0A8I0PXR2</accession>
<evidence type="ECO:0000313" key="1">
    <source>
        <dbReference type="EMBL" id="MBE8614296.1"/>
    </source>
</evidence>
<reference evidence="1" key="1">
    <citation type="submission" date="2017-12" db="EMBL/GenBank/DDBJ databases">
        <title>Genome sequencing and analysis.</title>
        <authorList>
            <person name="Huang Y.-T."/>
        </authorList>
    </citation>
    <scope>NUCLEOTIDE SEQUENCE</scope>
    <source>
        <strain evidence="1">VGH116</strain>
    </source>
</reference>
<dbReference type="RefSeq" id="WP_193830217.1">
    <property type="nucleotide sequence ID" value="NZ_PKLF01000021.1"/>
</dbReference>
<organism evidence="1 2">
    <name type="scientific">Morganella morganii</name>
    <name type="common">Proteus morganii</name>
    <dbReference type="NCBI Taxonomy" id="582"/>
    <lineage>
        <taxon>Bacteria</taxon>
        <taxon>Pseudomonadati</taxon>
        <taxon>Pseudomonadota</taxon>
        <taxon>Gammaproteobacteria</taxon>
        <taxon>Enterobacterales</taxon>
        <taxon>Morganellaceae</taxon>
        <taxon>Morganella</taxon>
    </lineage>
</organism>
<dbReference type="EMBL" id="PKLF01000021">
    <property type="protein sequence ID" value="MBE8614296.1"/>
    <property type="molecule type" value="Genomic_DNA"/>
</dbReference>
<dbReference type="AlphaFoldDB" id="A0A8I0PXR2"/>
<name>A0A8I0PXR2_MORMO</name>
<dbReference type="Proteomes" id="UP000650477">
    <property type="component" value="Unassembled WGS sequence"/>
</dbReference>
<protein>
    <submittedName>
        <fullName evidence="1">Phage tail protein</fullName>
    </submittedName>
</protein>
<dbReference type="PANTHER" id="PTHR34413">
    <property type="entry name" value="PROPHAGE TAIL FIBER ASSEMBLY PROTEIN HOMOLOG TFAE-RELATED-RELATED"/>
    <property type="match status" value="1"/>
</dbReference>
<evidence type="ECO:0000313" key="2">
    <source>
        <dbReference type="Proteomes" id="UP000650477"/>
    </source>
</evidence>
<dbReference type="InterPro" id="IPR051220">
    <property type="entry name" value="TFA_Chaperone"/>
</dbReference>
<gene>
    <name evidence="1" type="ORF">CYG68_18155</name>
</gene>
<dbReference type="PANTHER" id="PTHR34413:SF2">
    <property type="entry name" value="PROPHAGE TAIL FIBER ASSEMBLY PROTEIN HOMOLOG TFAE-RELATED"/>
    <property type="match status" value="1"/>
</dbReference>
<proteinExistence type="predicted"/>
<sequence length="181" mass="20516">MKDINYYYNDEHPLRPLIGQSYANEGSLPPLNALRIEPDFQEGFCPCEKDGVWINIPDYRGVTAYDKETAQAVVIDDVGELPDNLTTIVPDVDFPKWNGKMWVMDKAEKKENDIAAAEAKKQYLIAEVNAETQMLQTKLALGRIKDEEKARLNAWLDYLDEMEAVDVSTAPDIIWPVKPVA</sequence>